<reference evidence="2 3" key="1">
    <citation type="submission" date="2015-07" db="EMBL/GenBank/DDBJ databases">
        <title>Whole genome sequence of Herpetosiphon geysericola DSM 7119.</title>
        <authorList>
            <person name="Hemp J."/>
            <person name="Ward L.M."/>
            <person name="Pace L.A."/>
            <person name="Fischer W.W."/>
        </authorList>
    </citation>
    <scope>NUCLEOTIDE SEQUENCE [LARGE SCALE GENOMIC DNA]</scope>
    <source>
        <strain evidence="2 3">DSM 7119</strain>
    </source>
</reference>
<dbReference type="Gene3D" id="2.60.120.380">
    <property type="match status" value="1"/>
</dbReference>
<dbReference type="SUPFAM" id="SSF89260">
    <property type="entry name" value="Collagen-binding domain"/>
    <property type="match status" value="1"/>
</dbReference>
<dbReference type="RefSeq" id="WP_054533463.1">
    <property type="nucleotide sequence ID" value="NZ_LGKP01000011.1"/>
</dbReference>
<keyword evidence="3" id="KW-1185">Reference proteome</keyword>
<evidence type="ECO:0000256" key="1">
    <source>
        <dbReference type="SAM" id="SignalP"/>
    </source>
</evidence>
<sequence>MRSFAKSALFLCLFCLFPSASYANLETPQAVTLAWDKVFVSTAEGIDVWLRINVVGAAPTEIVELKFIFQTASQLATANDDYVPTNWPSGTKGVITGLQRFAYVKIDILNNLYSEPIETFQVELRSDASGTVISGQARATVSIARSRLMNPVVGYLESCIHVGEPANNTATSAGVIAPNGGWCNSDFRNEQLLAVDYYRLKPSSNGTITIRLENTTRDQHDLQLYLYYLDGTGQYQFYQQSTNPDQQAEFITAPLAANSNYLISVYWERSSGSKVPSYRLNADWR</sequence>
<feature type="chain" id="PRO_5006133545" description="Calx-beta domain-containing protein" evidence="1">
    <location>
        <begin position="24"/>
        <end position="285"/>
    </location>
</feature>
<comment type="caution">
    <text evidence="2">The sequence shown here is derived from an EMBL/GenBank/DDBJ whole genome shotgun (WGS) entry which is preliminary data.</text>
</comment>
<feature type="signal peptide" evidence="1">
    <location>
        <begin position="1"/>
        <end position="23"/>
    </location>
</feature>
<proteinExistence type="predicted"/>
<dbReference type="InterPro" id="IPR038081">
    <property type="entry name" value="CalX-like_sf"/>
</dbReference>
<evidence type="ECO:0000313" key="3">
    <source>
        <dbReference type="Proteomes" id="UP000050277"/>
    </source>
</evidence>
<organism evidence="2 3">
    <name type="scientific">Herpetosiphon geysericola</name>
    <dbReference type="NCBI Taxonomy" id="70996"/>
    <lineage>
        <taxon>Bacteria</taxon>
        <taxon>Bacillati</taxon>
        <taxon>Chloroflexota</taxon>
        <taxon>Chloroflexia</taxon>
        <taxon>Herpetosiphonales</taxon>
        <taxon>Herpetosiphonaceae</taxon>
        <taxon>Herpetosiphon</taxon>
    </lineage>
</organism>
<dbReference type="EMBL" id="LGKP01000011">
    <property type="protein sequence ID" value="KPL90576.1"/>
    <property type="molecule type" value="Genomic_DNA"/>
</dbReference>
<dbReference type="SUPFAM" id="SSF141072">
    <property type="entry name" value="CalX-like"/>
    <property type="match status" value="1"/>
</dbReference>
<keyword evidence="1" id="KW-0732">Signal</keyword>
<gene>
    <name evidence="2" type="ORF">SE18_05700</name>
</gene>
<evidence type="ECO:0000313" key="2">
    <source>
        <dbReference type="EMBL" id="KPL90576.1"/>
    </source>
</evidence>
<name>A0A0P6YEJ9_9CHLR</name>
<evidence type="ECO:0008006" key="4">
    <source>
        <dbReference type="Google" id="ProtNLM"/>
    </source>
</evidence>
<dbReference type="Proteomes" id="UP000050277">
    <property type="component" value="Unassembled WGS sequence"/>
</dbReference>
<protein>
    <recommendedName>
        <fullName evidence="4">Calx-beta domain-containing protein</fullName>
    </recommendedName>
</protein>
<dbReference type="AlphaFoldDB" id="A0A0P6YEJ9"/>
<dbReference type="STRING" id="70996.SE18_05700"/>
<dbReference type="Gene3D" id="2.60.40.2030">
    <property type="match status" value="1"/>
</dbReference>
<dbReference type="OrthoDB" id="9820161at2"/>
<accession>A0A0P6YEJ9</accession>